<proteinExistence type="predicted"/>
<dbReference type="EMBL" id="APCN01003953">
    <property type="status" value="NOT_ANNOTATED_CDS"/>
    <property type="molecule type" value="Genomic_DNA"/>
</dbReference>
<dbReference type="PANTHER" id="PTHR16557:SF2">
    <property type="entry name" value="NUCLEIC ACID DIOXYGENASE ALKBH1"/>
    <property type="match status" value="1"/>
</dbReference>
<dbReference type="GO" id="GO:0035513">
    <property type="term" value="P:oxidative RNA demethylation"/>
    <property type="evidence" value="ECO:0007669"/>
    <property type="project" value="TreeGrafter"/>
</dbReference>
<dbReference type="InterPro" id="IPR037151">
    <property type="entry name" value="AlkB-like_sf"/>
</dbReference>
<dbReference type="PANTHER" id="PTHR16557">
    <property type="entry name" value="ALKYLATED DNA REPAIR PROTEIN ALKB-RELATED"/>
    <property type="match status" value="1"/>
</dbReference>
<dbReference type="EMBL" id="APCN01003952">
    <property type="status" value="NOT_ANNOTATED_CDS"/>
    <property type="molecule type" value="Genomic_DNA"/>
</dbReference>
<dbReference type="AlphaFoldDB" id="A0A182HIF1"/>
<dbReference type="GO" id="GO:0005737">
    <property type="term" value="C:cytoplasm"/>
    <property type="evidence" value="ECO:0007669"/>
    <property type="project" value="TreeGrafter"/>
</dbReference>
<dbReference type="Proteomes" id="UP000075840">
    <property type="component" value="Unassembled WGS sequence"/>
</dbReference>
<dbReference type="GO" id="GO:0008198">
    <property type="term" value="F:ferrous iron binding"/>
    <property type="evidence" value="ECO:0007669"/>
    <property type="project" value="TreeGrafter"/>
</dbReference>
<organism evidence="6 7">
    <name type="scientific">Anopheles arabiensis</name>
    <name type="common">Mosquito</name>
    <dbReference type="NCBI Taxonomy" id="7173"/>
    <lineage>
        <taxon>Eukaryota</taxon>
        <taxon>Metazoa</taxon>
        <taxon>Ecdysozoa</taxon>
        <taxon>Arthropoda</taxon>
        <taxon>Hexapoda</taxon>
        <taxon>Insecta</taxon>
        <taxon>Pterygota</taxon>
        <taxon>Neoptera</taxon>
        <taxon>Endopterygota</taxon>
        <taxon>Diptera</taxon>
        <taxon>Nematocera</taxon>
        <taxon>Culicoidea</taxon>
        <taxon>Culicidae</taxon>
        <taxon>Anophelinae</taxon>
        <taxon>Anopheles</taxon>
    </lineage>
</organism>
<dbReference type="Pfam" id="PF13532">
    <property type="entry name" value="2OG-FeII_Oxy_2"/>
    <property type="match status" value="1"/>
</dbReference>
<sequence>MFQAAFKYYKSRNPPPSFEDVLLIGSDHPNLKPVQLGNIDGQCFAGLLSPSEWKVHELTSRPGLVVVANPFTAEAQRQWMTRSLADYPTPPNTTNQSAVGQLARDAGGSWWEQLQTIPTPAERRKFAKSLRWATLGYQYDWTNKLYDEARREPFPPELGALVRYIASTLGYDRFSPEAAIVNYYPAGATLAGHTDHSEDDQTAPLFSLSFGQPAVFLIGGTSREEQPDALLLRSGDIVVMTGASRLCYHAVPRVCIDAELPEGLGCSAARWAVLEAERQDAVQWGAAAEEYMRHSRININVRQVLRENQQTLQRSGLG</sequence>
<name>A0A182HIF1_ANOAR</name>
<dbReference type="InterPro" id="IPR004574">
    <property type="entry name" value="Alkb"/>
</dbReference>
<evidence type="ECO:0000256" key="1">
    <source>
        <dbReference type="ARBA" id="ARBA00022723"/>
    </source>
</evidence>
<feature type="binding site" evidence="5">
    <location>
        <position position="193"/>
    </location>
    <ligand>
        <name>Fe cation</name>
        <dbReference type="ChEBI" id="CHEBI:24875"/>
        <note>catalytic</note>
    </ligand>
</feature>
<dbReference type="RefSeq" id="XP_040173751.1">
    <property type="nucleotide sequence ID" value="XM_040317817.1"/>
</dbReference>
<dbReference type="InterPro" id="IPR005123">
    <property type="entry name" value="Oxoglu/Fe-dep_dioxygenase_dom"/>
</dbReference>
<keyword evidence="2" id="KW-0223">Dioxygenase</keyword>
<accession>A0A182HIF1</accession>
<dbReference type="InterPro" id="IPR027450">
    <property type="entry name" value="AlkB-like"/>
</dbReference>
<evidence type="ECO:0000256" key="4">
    <source>
        <dbReference type="ARBA" id="ARBA00023004"/>
    </source>
</evidence>
<feature type="binding site" evidence="5">
    <location>
        <position position="195"/>
    </location>
    <ligand>
        <name>Fe cation</name>
        <dbReference type="ChEBI" id="CHEBI:24875"/>
        <note>catalytic</note>
    </ligand>
</feature>
<dbReference type="KEGG" id="aara:120906273"/>
<dbReference type="PROSITE" id="PS51471">
    <property type="entry name" value="FE2OG_OXY"/>
    <property type="match status" value="1"/>
</dbReference>
<reference evidence="6" key="1">
    <citation type="submission" date="2022-08" db="UniProtKB">
        <authorList>
            <consortium name="EnsemblMetazoa"/>
        </authorList>
    </citation>
    <scope>IDENTIFICATION</scope>
    <source>
        <strain evidence="6">Dongola</strain>
    </source>
</reference>
<dbReference type="CTD" id="2768870"/>
<dbReference type="Gene3D" id="2.60.120.590">
    <property type="entry name" value="Alpha-ketoglutarate-dependent dioxygenase AlkB-like"/>
    <property type="match status" value="1"/>
</dbReference>
<evidence type="ECO:0000256" key="3">
    <source>
        <dbReference type="ARBA" id="ARBA00023002"/>
    </source>
</evidence>
<dbReference type="GO" id="GO:0035515">
    <property type="term" value="F:oxidative RNA demethylase activity"/>
    <property type="evidence" value="ECO:0007669"/>
    <property type="project" value="TreeGrafter"/>
</dbReference>
<feature type="binding site" evidence="5">
    <location>
        <position position="249"/>
    </location>
    <ligand>
        <name>Fe cation</name>
        <dbReference type="ChEBI" id="CHEBI:24875"/>
        <note>catalytic</note>
    </ligand>
</feature>
<evidence type="ECO:0000313" key="6">
    <source>
        <dbReference type="EnsemblMetazoa" id="AARA001011-PA"/>
    </source>
</evidence>
<comment type="cofactor">
    <cofactor evidence="5">
        <name>Fe(2+)</name>
        <dbReference type="ChEBI" id="CHEBI:29033"/>
    </cofactor>
    <text evidence="5">Binds 1 Fe(2+) ion per subunit.</text>
</comment>
<keyword evidence="7" id="KW-1185">Reference proteome</keyword>
<protein>
    <submittedName>
        <fullName evidence="6">Uncharacterized protein</fullName>
    </submittedName>
</protein>
<evidence type="ECO:0000256" key="2">
    <source>
        <dbReference type="ARBA" id="ARBA00022964"/>
    </source>
</evidence>
<dbReference type="EnsemblMetazoa" id="AARA001011-RA">
    <property type="protein sequence ID" value="AARA001011-PA"/>
    <property type="gene ID" value="AARA001011"/>
</dbReference>
<keyword evidence="3" id="KW-0560">Oxidoreductase</keyword>
<dbReference type="VEuPathDB" id="VectorBase:AARA001011"/>
<dbReference type="GeneID" id="120906273"/>
<dbReference type="SUPFAM" id="SSF51197">
    <property type="entry name" value="Clavaminate synthase-like"/>
    <property type="match status" value="1"/>
</dbReference>
<evidence type="ECO:0000313" key="7">
    <source>
        <dbReference type="Proteomes" id="UP000075840"/>
    </source>
</evidence>
<dbReference type="GO" id="GO:0005634">
    <property type="term" value="C:nucleus"/>
    <property type="evidence" value="ECO:0007669"/>
    <property type="project" value="TreeGrafter"/>
</dbReference>
<dbReference type="VEuPathDB" id="VectorBase:AARA21_011183"/>
<keyword evidence="1 5" id="KW-0479">Metal-binding</keyword>
<evidence type="ECO:0000256" key="5">
    <source>
        <dbReference type="PIRSR" id="PIRSR604574-2"/>
    </source>
</evidence>
<keyword evidence="4 5" id="KW-0408">Iron</keyword>
<dbReference type="GO" id="GO:0035516">
    <property type="term" value="F:broad specificity oxidative DNA demethylase activity"/>
    <property type="evidence" value="ECO:0007669"/>
    <property type="project" value="TreeGrafter"/>
</dbReference>